<feature type="compositionally biased region" description="Basic and acidic residues" evidence="2">
    <location>
        <begin position="340"/>
        <end position="353"/>
    </location>
</feature>
<feature type="transmembrane region" description="Helical" evidence="1">
    <location>
        <begin position="45"/>
        <end position="70"/>
    </location>
</feature>
<keyword evidence="1" id="KW-0812">Transmembrane</keyword>
<dbReference type="GO" id="GO:0016020">
    <property type="term" value="C:membrane"/>
    <property type="evidence" value="ECO:0007669"/>
    <property type="project" value="UniProtKB-UniRule"/>
</dbReference>
<feature type="transmembrane region" description="Helical" evidence="1">
    <location>
        <begin position="12"/>
        <end position="33"/>
    </location>
</feature>
<feature type="transmembrane region" description="Helical" evidence="1">
    <location>
        <begin position="82"/>
        <end position="101"/>
    </location>
</feature>
<feature type="domain" description="MHYT" evidence="3">
    <location>
        <begin position="9"/>
        <end position="200"/>
    </location>
</feature>
<feature type="transmembrane region" description="Helical" evidence="1">
    <location>
        <begin position="113"/>
        <end position="134"/>
    </location>
</feature>
<dbReference type="Proteomes" id="UP000548476">
    <property type="component" value="Unassembled WGS sequence"/>
</dbReference>
<name>A0A841F8C9_9ACTN</name>
<proteinExistence type="predicted"/>
<sequence>MAHISHFAHGFINPLMAFGFAISGSLLGLFCMVRARKATTTGSRVMRLGYATIALGATGIWMMHFTAMIGFDVQNSDVRYDLGVTALSLFISIASVGFGIYTVGLGRKSLTKVLIGGPLTGLGVVAMHYTGMGALRINGTIEYDPLLFAASVAIAVVAATVALAFAVWIEGRKPILLASLIMAIAVCGMHYTGMSSVTVTLRTQGAKPVPGVDPILLLIPIMVLATIALIGLIFGLLSDADEPESVLSADTPRSRATTRTPDPGQGPRRATTFSGGPKPAAATPQPYTPHGPTPTVVANAPEPYAYNENTRATPQQPPRPASEEAWANFMDETEPQGTLPRRDTRVPRPRTEGDPATLASPPTPSGGRA</sequence>
<feature type="transmembrane region" description="Helical" evidence="1">
    <location>
        <begin position="146"/>
        <end position="168"/>
    </location>
</feature>
<keyword evidence="5" id="KW-1185">Reference proteome</keyword>
<gene>
    <name evidence="4" type="ORF">HNR73_001178</name>
</gene>
<dbReference type="PROSITE" id="PS50924">
    <property type="entry name" value="MHYT"/>
    <property type="match status" value="1"/>
</dbReference>
<dbReference type="AlphaFoldDB" id="A0A841F8C9"/>
<evidence type="ECO:0000256" key="1">
    <source>
        <dbReference type="PROSITE-ProRule" id="PRU00244"/>
    </source>
</evidence>
<dbReference type="EMBL" id="JACHGT010000002">
    <property type="protein sequence ID" value="MBB6033331.1"/>
    <property type="molecule type" value="Genomic_DNA"/>
</dbReference>
<dbReference type="InterPro" id="IPR005330">
    <property type="entry name" value="MHYT_dom"/>
</dbReference>
<evidence type="ECO:0000259" key="3">
    <source>
        <dbReference type="PROSITE" id="PS50924"/>
    </source>
</evidence>
<dbReference type="PANTHER" id="PTHR35152:SF1">
    <property type="entry name" value="DOMAIN SIGNALLING PROTEIN, PUTATIVE (AFU_ORTHOLOGUE AFUA_5G11310)-RELATED"/>
    <property type="match status" value="1"/>
</dbReference>
<dbReference type="Pfam" id="PF03707">
    <property type="entry name" value="MHYT"/>
    <property type="match status" value="2"/>
</dbReference>
<dbReference type="PANTHER" id="PTHR35152">
    <property type="entry name" value="DOMAIN SIGNALLING PROTEIN, PUTATIVE (AFU_ORTHOLOGUE AFUA_5G11310)-RELATED"/>
    <property type="match status" value="1"/>
</dbReference>
<evidence type="ECO:0000256" key="2">
    <source>
        <dbReference type="SAM" id="MobiDB-lite"/>
    </source>
</evidence>
<keyword evidence="1" id="KW-0472">Membrane</keyword>
<accession>A0A841F8C9</accession>
<dbReference type="RefSeq" id="WP_184786204.1">
    <property type="nucleotide sequence ID" value="NZ_BONT01000025.1"/>
</dbReference>
<feature type="transmembrane region" description="Helical" evidence="1">
    <location>
        <begin position="214"/>
        <end position="237"/>
    </location>
</feature>
<comment type="caution">
    <text evidence="4">The sequence shown here is derived from an EMBL/GenBank/DDBJ whole genome shotgun (WGS) entry which is preliminary data.</text>
</comment>
<feature type="region of interest" description="Disordered" evidence="2">
    <location>
        <begin position="245"/>
        <end position="369"/>
    </location>
</feature>
<keyword evidence="1" id="KW-1133">Transmembrane helix</keyword>
<protein>
    <submittedName>
        <fullName evidence="4">NO-binding membrane sensor protein with MHYT domain</fullName>
    </submittedName>
</protein>
<reference evidence="4 5" key="1">
    <citation type="submission" date="2020-08" db="EMBL/GenBank/DDBJ databases">
        <title>Genomic Encyclopedia of Type Strains, Phase IV (KMG-IV): sequencing the most valuable type-strain genomes for metagenomic binning, comparative biology and taxonomic classification.</title>
        <authorList>
            <person name="Goeker M."/>
        </authorList>
    </citation>
    <scope>NUCLEOTIDE SEQUENCE [LARGE SCALE GENOMIC DNA]</scope>
    <source>
        <strain evidence="4 5">YIM 65646</strain>
    </source>
</reference>
<feature type="transmembrane region" description="Helical" evidence="1">
    <location>
        <begin position="175"/>
        <end position="194"/>
    </location>
</feature>
<evidence type="ECO:0000313" key="5">
    <source>
        <dbReference type="Proteomes" id="UP000548476"/>
    </source>
</evidence>
<evidence type="ECO:0000313" key="4">
    <source>
        <dbReference type="EMBL" id="MBB6033331.1"/>
    </source>
</evidence>
<organism evidence="4 5">
    <name type="scientific">Phytomonospora endophytica</name>
    <dbReference type="NCBI Taxonomy" id="714109"/>
    <lineage>
        <taxon>Bacteria</taxon>
        <taxon>Bacillati</taxon>
        <taxon>Actinomycetota</taxon>
        <taxon>Actinomycetes</taxon>
        <taxon>Micromonosporales</taxon>
        <taxon>Micromonosporaceae</taxon>
        <taxon>Phytomonospora</taxon>
    </lineage>
</organism>